<name>A0A3G5AJY9_9VIRU</name>
<evidence type="ECO:0000313" key="1">
    <source>
        <dbReference type="EMBL" id="AYV86961.1"/>
    </source>
</evidence>
<dbReference type="SUPFAM" id="SSF54695">
    <property type="entry name" value="POZ domain"/>
    <property type="match status" value="1"/>
</dbReference>
<dbReference type="Gene3D" id="3.30.710.10">
    <property type="entry name" value="Potassium Channel Kv1.1, Chain A"/>
    <property type="match status" value="1"/>
</dbReference>
<protein>
    <submittedName>
        <fullName evidence="1">Uncharacterized protein</fullName>
    </submittedName>
</protein>
<gene>
    <name evidence="1" type="ORF">Sylvanvirus16_2</name>
</gene>
<dbReference type="InterPro" id="IPR011333">
    <property type="entry name" value="SKP1/BTB/POZ_sf"/>
</dbReference>
<sequence length="193" mass="22176">MDICLEKTDEILGLCMNTSPPPFISLVSNDGTPVLYSREILEQSPVFRTILQGTLYTSESDDSTHIVDLHQVKVQVLSYSLKYLEFHLMHPPRPYLAPIANGNLKTLVGEWDDEFVKTIVQEEKSLIIQIGNFATMYGYIELSALMAMTISTWMWKKSTKEIIDIMMYLESLNQKMSNNSAEYLHHLKKKHKT</sequence>
<accession>A0A3G5AJY9</accession>
<proteinExistence type="predicted"/>
<dbReference type="EMBL" id="MK072522">
    <property type="protein sequence ID" value="AYV86961.1"/>
    <property type="molecule type" value="Genomic_DNA"/>
</dbReference>
<reference evidence="1" key="1">
    <citation type="submission" date="2018-10" db="EMBL/GenBank/DDBJ databases">
        <title>Hidden diversity of soil giant viruses.</title>
        <authorList>
            <person name="Schulz F."/>
            <person name="Alteio L."/>
            <person name="Goudeau D."/>
            <person name="Ryan E.M."/>
            <person name="Malmstrom R.R."/>
            <person name="Blanchard J."/>
            <person name="Woyke T."/>
        </authorList>
    </citation>
    <scope>NUCLEOTIDE SEQUENCE</scope>
    <source>
        <strain evidence="1">SYV1</strain>
    </source>
</reference>
<organism evidence="1">
    <name type="scientific">Sylvanvirus sp</name>
    <dbReference type="NCBI Taxonomy" id="2487774"/>
    <lineage>
        <taxon>Viruses</taxon>
    </lineage>
</organism>